<evidence type="ECO:0000313" key="7">
    <source>
        <dbReference type="EMBL" id="KAK7035377.1"/>
    </source>
</evidence>
<evidence type="ECO:0000256" key="5">
    <source>
        <dbReference type="ARBA" id="ARBA00022840"/>
    </source>
</evidence>
<dbReference type="InterPro" id="IPR051175">
    <property type="entry name" value="CLK_kinases"/>
</dbReference>
<dbReference type="Gene3D" id="1.10.510.10">
    <property type="entry name" value="Transferase(Phosphotransferase) domain 1"/>
    <property type="match status" value="1"/>
</dbReference>
<evidence type="ECO:0000256" key="3">
    <source>
        <dbReference type="ARBA" id="ARBA00022741"/>
    </source>
</evidence>
<dbReference type="GO" id="GO:0004674">
    <property type="term" value="F:protein serine/threonine kinase activity"/>
    <property type="evidence" value="ECO:0007669"/>
    <property type="project" value="UniProtKB-KW"/>
</dbReference>
<keyword evidence="3" id="KW-0547">Nucleotide-binding</keyword>
<dbReference type="PANTHER" id="PTHR45646">
    <property type="entry name" value="SERINE/THREONINE-PROTEIN KINASE DOA-RELATED"/>
    <property type="match status" value="1"/>
</dbReference>
<evidence type="ECO:0000256" key="2">
    <source>
        <dbReference type="ARBA" id="ARBA00022679"/>
    </source>
</evidence>
<dbReference type="Proteomes" id="UP001383192">
    <property type="component" value="Unassembled WGS sequence"/>
</dbReference>
<dbReference type="GO" id="GO:0005524">
    <property type="term" value="F:ATP binding"/>
    <property type="evidence" value="ECO:0007669"/>
    <property type="project" value="UniProtKB-KW"/>
</dbReference>
<evidence type="ECO:0000259" key="6">
    <source>
        <dbReference type="PROSITE" id="PS50011"/>
    </source>
</evidence>
<dbReference type="GO" id="GO:0005634">
    <property type="term" value="C:nucleus"/>
    <property type="evidence" value="ECO:0007669"/>
    <property type="project" value="TreeGrafter"/>
</dbReference>
<dbReference type="Gene3D" id="3.30.200.20">
    <property type="entry name" value="Phosphorylase Kinase, domain 1"/>
    <property type="match status" value="1"/>
</dbReference>
<dbReference type="Pfam" id="PF00069">
    <property type="entry name" value="Pkinase"/>
    <property type="match status" value="1"/>
</dbReference>
<dbReference type="PROSITE" id="PS50011">
    <property type="entry name" value="PROTEIN_KINASE_DOM"/>
    <property type="match status" value="1"/>
</dbReference>
<name>A0AAW0C8F7_9AGAR</name>
<accession>A0AAW0C8F7</accession>
<gene>
    <name evidence="7" type="ORF">VNI00_011908</name>
</gene>
<protein>
    <recommendedName>
        <fullName evidence="6">Protein kinase domain-containing protein</fullName>
    </recommendedName>
</protein>
<evidence type="ECO:0000313" key="8">
    <source>
        <dbReference type="Proteomes" id="UP001383192"/>
    </source>
</evidence>
<sequence length="239" mass="26752">MPVLLSSILVKFYMENLPIQSYADFAFGSTHQQFALKALSGHYTELSEKKRTWELRALERVKSQLDTHCLQLVEHFVTSGKGTAGFHLCLVTDLLGETTSLSSPTAKRILRHVLRALASMHERGMIHTDLKSDHVFFENILTSTEIEHTLSENPPKRHEAEASWDGAVQAAVSQPLPMPALHDFATRRLVLGDMGSAQPIDSEQRTTSIITPPALRAPEIFLHGPWDEKVDIWSFGCLI</sequence>
<dbReference type="GO" id="GO:0043484">
    <property type="term" value="P:regulation of RNA splicing"/>
    <property type="evidence" value="ECO:0007669"/>
    <property type="project" value="TreeGrafter"/>
</dbReference>
<dbReference type="InterPro" id="IPR000719">
    <property type="entry name" value="Prot_kinase_dom"/>
</dbReference>
<keyword evidence="2" id="KW-0808">Transferase</keyword>
<keyword evidence="4" id="KW-0418">Kinase</keyword>
<keyword evidence="5" id="KW-0067">ATP-binding</keyword>
<reference evidence="7 8" key="1">
    <citation type="submission" date="2024-01" db="EMBL/GenBank/DDBJ databases">
        <title>A draft genome for a cacao thread blight-causing isolate of Paramarasmius palmivorus.</title>
        <authorList>
            <person name="Baruah I.K."/>
            <person name="Bukari Y."/>
            <person name="Amoako-Attah I."/>
            <person name="Meinhardt L.W."/>
            <person name="Bailey B.A."/>
            <person name="Cohen S.P."/>
        </authorList>
    </citation>
    <scope>NUCLEOTIDE SEQUENCE [LARGE SCALE GENOMIC DNA]</scope>
    <source>
        <strain evidence="7 8">GH-12</strain>
    </source>
</reference>
<proteinExistence type="predicted"/>
<feature type="domain" description="Protein kinase" evidence="6">
    <location>
        <begin position="1"/>
        <end position="239"/>
    </location>
</feature>
<keyword evidence="1" id="KW-0723">Serine/threonine-protein kinase</keyword>
<comment type="caution">
    <text evidence="7">The sequence shown here is derived from an EMBL/GenBank/DDBJ whole genome shotgun (WGS) entry which is preliminary data.</text>
</comment>
<evidence type="ECO:0000256" key="4">
    <source>
        <dbReference type="ARBA" id="ARBA00022777"/>
    </source>
</evidence>
<dbReference type="PANTHER" id="PTHR45646:SF11">
    <property type="entry name" value="SERINE_THREONINE-PROTEIN KINASE DOA"/>
    <property type="match status" value="1"/>
</dbReference>
<evidence type="ECO:0000256" key="1">
    <source>
        <dbReference type="ARBA" id="ARBA00022527"/>
    </source>
</evidence>
<dbReference type="SMART" id="SM00220">
    <property type="entry name" value="S_TKc"/>
    <property type="match status" value="1"/>
</dbReference>
<dbReference type="InterPro" id="IPR011009">
    <property type="entry name" value="Kinase-like_dom_sf"/>
</dbReference>
<keyword evidence="8" id="KW-1185">Reference proteome</keyword>
<dbReference type="EMBL" id="JAYKXP010000053">
    <property type="protein sequence ID" value="KAK7035377.1"/>
    <property type="molecule type" value="Genomic_DNA"/>
</dbReference>
<dbReference type="SUPFAM" id="SSF56112">
    <property type="entry name" value="Protein kinase-like (PK-like)"/>
    <property type="match status" value="1"/>
</dbReference>
<dbReference type="AlphaFoldDB" id="A0AAW0C8F7"/>
<organism evidence="7 8">
    <name type="scientific">Paramarasmius palmivorus</name>
    <dbReference type="NCBI Taxonomy" id="297713"/>
    <lineage>
        <taxon>Eukaryota</taxon>
        <taxon>Fungi</taxon>
        <taxon>Dikarya</taxon>
        <taxon>Basidiomycota</taxon>
        <taxon>Agaricomycotina</taxon>
        <taxon>Agaricomycetes</taxon>
        <taxon>Agaricomycetidae</taxon>
        <taxon>Agaricales</taxon>
        <taxon>Marasmiineae</taxon>
        <taxon>Marasmiaceae</taxon>
        <taxon>Paramarasmius</taxon>
    </lineage>
</organism>